<dbReference type="KEGG" id="amol:AMOL_0571"/>
<gene>
    <name evidence="2" type="ORF">AMOL_0571</name>
    <name evidence="3" type="ORF">CPU12_04950</name>
</gene>
<keyword evidence="1" id="KW-0472">Membrane</keyword>
<evidence type="ECO:0000256" key="1">
    <source>
        <dbReference type="SAM" id="Phobius"/>
    </source>
</evidence>
<reference evidence="3 4" key="1">
    <citation type="submission" date="2017-09" db="EMBL/GenBank/DDBJ databases">
        <title>Arcobacter canalis sp. nov., a new species isolated from a water canal contaminated with urban sewage.</title>
        <authorList>
            <person name="Perez-Cataluna A."/>
            <person name="Salas-Masso N."/>
            <person name="Figueras M.J."/>
        </authorList>
    </citation>
    <scope>NUCLEOTIDE SEQUENCE [LARGE SCALE GENOMIC DNA]</scope>
    <source>
        <strain evidence="3 4">F98-3</strain>
    </source>
</reference>
<name>A0A2G1DJK6_9BACT</name>
<evidence type="ECO:0000313" key="5">
    <source>
        <dbReference type="Proteomes" id="UP000262712"/>
    </source>
</evidence>
<evidence type="ECO:0000313" key="4">
    <source>
        <dbReference type="Proteomes" id="UP000221222"/>
    </source>
</evidence>
<sequence>MNELKINDIKNLVTIPDYSFYIYICLIIFISIICLITLYFIIKSFLNKKKSEEEIAFEILENITLNNSKEDAYKITKYGRIVAKDDRSKKLYYELIENLEKYKYKKNVQIFDNNVINQFHRFMDSVDV</sequence>
<accession>A0A2G1DJK6</accession>
<organism evidence="3 4">
    <name type="scientific">Malaciobacter molluscorum LMG 25693</name>
    <dbReference type="NCBI Taxonomy" id="870501"/>
    <lineage>
        <taxon>Bacteria</taxon>
        <taxon>Pseudomonadati</taxon>
        <taxon>Campylobacterota</taxon>
        <taxon>Epsilonproteobacteria</taxon>
        <taxon>Campylobacterales</taxon>
        <taxon>Arcobacteraceae</taxon>
        <taxon>Malaciobacter</taxon>
    </lineage>
</organism>
<keyword evidence="1" id="KW-0812">Transmembrane</keyword>
<keyword evidence="1" id="KW-1133">Transmembrane helix</keyword>
<dbReference type="Proteomes" id="UP000221222">
    <property type="component" value="Unassembled WGS sequence"/>
</dbReference>
<dbReference type="Proteomes" id="UP000262712">
    <property type="component" value="Chromosome"/>
</dbReference>
<dbReference type="RefSeq" id="WP_099341981.1">
    <property type="nucleotide sequence ID" value="NZ_CP032098.1"/>
</dbReference>
<reference evidence="2 5" key="2">
    <citation type="submission" date="2018-08" db="EMBL/GenBank/DDBJ databases">
        <title>Complete genome of the Arcobacter molluscorum type strain LMG 25693.</title>
        <authorList>
            <person name="Miller W.G."/>
            <person name="Yee E."/>
            <person name="Bono J.L."/>
        </authorList>
    </citation>
    <scope>NUCLEOTIDE SEQUENCE [LARGE SCALE GENOMIC DNA]</scope>
    <source>
        <strain evidence="2 5">CECT 7696</strain>
    </source>
</reference>
<feature type="transmembrane region" description="Helical" evidence="1">
    <location>
        <begin position="20"/>
        <end position="42"/>
    </location>
</feature>
<keyword evidence="4" id="KW-1185">Reference proteome</keyword>
<proteinExistence type="predicted"/>
<evidence type="ECO:0000313" key="3">
    <source>
        <dbReference type="EMBL" id="PHO18630.1"/>
    </source>
</evidence>
<protein>
    <submittedName>
        <fullName evidence="3">Uncharacterized protein</fullName>
    </submittedName>
</protein>
<evidence type="ECO:0000313" key="2">
    <source>
        <dbReference type="EMBL" id="AXX91573.1"/>
    </source>
</evidence>
<dbReference type="EMBL" id="NXFY01000005">
    <property type="protein sequence ID" value="PHO18630.1"/>
    <property type="molecule type" value="Genomic_DNA"/>
</dbReference>
<dbReference type="EMBL" id="CP032098">
    <property type="protein sequence ID" value="AXX91573.1"/>
    <property type="molecule type" value="Genomic_DNA"/>
</dbReference>
<dbReference type="AlphaFoldDB" id="A0A2G1DJK6"/>